<protein>
    <submittedName>
        <fullName evidence="1">Uncharacterized protein</fullName>
    </submittedName>
</protein>
<proteinExistence type="predicted"/>
<name>T0K1J7_COLGC</name>
<dbReference type="HOGENOM" id="CLU_3068557_0_0_1"/>
<evidence type="ECO:0000313" key="2">
    <source>
        <dbReference type="Proteomes" id="UP000015530"/>
    </source>
</evidence>
<dbReference type="EMBL" id="AMYD01003320">
    <property type="protein sequence ID" value="EQB46603.1"/>
    <property type="molecule type" value="Genomic_DNA"/>
</dbReference>
<accession>T0K1J7</accession>
<organism evidence="1 2">
    <name type="scientific">Colletotrichum gloeosporioides (strain Cg-14)</name>
    <name type="common">Anthracnose fungus</name>
    <name type="synonym">Glomerella cingulata</name>
    <dbReference type="NCBI Taxonomy" id="1237896"/>
    <lineage>
        <taxon>Eukaryota</taxon>
        <taxon>Fungi</taxon>
        <taxon>Dikarya</taxon>
        <taxon>Ascomycota</taxon>
        <taxon>Pezizomycotina</taxon>
        <taxon>Sordariomycetes</taxon>
        <taxon>Hypocreomycetidae</taxon>
        <taxon>Glomerellales</taxon>
        <taxon>Glomerellaceae</taxon>
        <taxon>Colletotrichum</taxon>
        <taxon>Colletotrichum gloeosporioides species complex</taxon>
    </lineage>
</organism>
<sequence length="53" mass="5980">MSKQVHFQVPQWSIFSESLIAYKQLEGVPAASIDVEKESKSFSECTFLRSTAI</sequence>
<gene>
    <name evidence="1" type="ORF">CGLO_14333</name>
</gene>
<evidence type="ECO:0000313" key="1">
    <source>
        <dbReference type="EMBL" id="EQB46603.1"/>
    </source>
</evidence>
<comment type="caution">
    <text evidence="1">The sequence shown here is derived from an EMBL/GenBank/DDBJ whole genome shotgun (WGS) entry which is preliminary data.</text>
</comment>
<dbReference type="AlphaFoldDB" id="T0K1J7"/>
<reference evidence="2" key="1">
    <citation type="journal article" date="2013" name="Mol. Plant Microbe Interact.">
        <title>Global aspects of pacC regulation of pathogenicity genes in Colletotrichum gloeosporioides as revealed by transcriptome analysis.</title>
        <authorList>
            <person name="Alkan N."/>
            <person name="Meng X."/>
            <person name="Friedlander G."/>
            <person name="Reuveni E."/>
            <person name="Sukno S."/>
            <person name="Sherman A."/>
            <person name="Thon M."/>
            <person name="Fluhr R."/>
            <person name="Prusky D."/>
        </authorList>
    </citation>
    <scope>NUCLEOTIDE SEQUENCE [LARGE SCALE GENOMIC DNA]</scope>
    <source>
        <strain evidence="2">Cg-14</strain>
    </source>
</reference>
<dbReference type="Proteomes" id="UP000015530">
    <property type="component" value="Unassembled WGS sequence"/>
</dbReference>